<keyword evidence="1" id="KW-0813">Transport</keyword>
<keyword evidence="1" id="KW-0653">Protein transport</keyword>
<dbReference type="GO" id="GO:0005737">
    <property type="term" value="C:cytoplasm"/>
    <property type="evidence" value="ECO:0007669"/>
    <property type="project" value="UniProtKB-SubCell"/>
</dbReference>
<accession>A0A9N9YAP4</accession>
<dbReference type="PROSITE" id="PS50177">
    <property type="entry name" value="NTF2_DOMAIN"/>
    <property type="match status" value="1"/>
</dbReference>
<comment type="caution">
    <text evidence="3">The sequence shown here is derived from an EMBL/GenBank/DDBJ whole genome shotgun (WGS) entry which is preliminary data.</text>
</comment>
<dbReference type="AlphaFoldDB" id="A0A9N9YAP4"/>
<gene>
    <name evidence="3" type="ORF">CBYS24578_00002277</name>
</gene>
<dbReference type="InterPro" id="IPR018222">
    <property type="entry name" value="Nuclear_transport_factor_2_euk"/>
</dbReference>
<organism evidence="3 4">
    <name type="scientific">Clonostachys byssicola</name>
    <dbReference type="NCBI Taxonomy" id="160290"/>
    <lineage>
        <taxon>Eukaryota</taxon>
        <taxon>Fungi</taxon>
        <taxon>Dikarya</taxon>
        <taxon>Ascomycota</taxon>
        <taxon>Pezizomycotina</taxon>
        <taxon>Sordariomycetes</taxon>
        <taxon>Hypocreomycetidae</taxon>
        <taxon>Hypocreales</taxon>
        <taxon>Bionectriaceae</taxon>
        <taxon>Clonostachys</taxon>
    </lineage>
</organism>
<dbReference type="Proteomes" id="UP000754883">
    <property type="component" value="Unassembled WGS sequence"/>
</dbReference>
<dbReference type="CDD" id="cd00780">
    <property type="entry name" value="NTF2"/>
    <property type="match status" value="1"/>
</dbReference>
<keyword evidence="4" id="KW-1185">Reference proteome</keyword>
<evidence type="ECO:0000256" key="1">
    <source>
        <dbReference type="RuleBase" id="RU369002"/>
    </source>
</evidence>
<dbReference type="EMBL" id="CABFNO020001553">
    <property type="protein sequence ID" value="CAG9999111.1"/>
    <property type="molecule type" value="Genomic_DNA"/>
</dbReference>
<dbReference type="InterPro" id="IPR045875">
    <property type="entry name" value="NTF2"/>
</dbReference>
<proteinExistence type="predicted"/>
<sequence>MAAPDIPTLVTQFVENHYLPDYDRNRGIISKYYHPQAMLTFESENHVGSEAIQAKLNSLPFQEIRHDKPNVRVQPSVTDGFVIALITGHFEASGLDKPFGFSQVFQLKVPDTLQADQFLICNDVFLLAF</sequence>
<dbReference type="PANTHER" id="PTHR12612">
    <property type="entry name" value="NUCLEAR TRANSPORT FACTOR 2"/>
    <property type="match status" value="1"/>
</dbReference>
<dbReference type="GO" id="GO:0005634">
    <property type="term" value="C:nucleus"/>
    <property type="evidence" value="ECO:0007669"/>
    <property type="project" value="UniProtKB-SubCell"/>
</dbReference>
<feature type="domain" description="NTF2" evidence="2">
    <location>
        <begin position="9"/>
        <end position="127"/>
    </location>
</feature>
<dbReference type="Gene3D" id="3.10.450.50">
    <property type="match status" value="1"/>
</dbReference>
<reference evidence="3 4" key="2">
    <citation type="submission" date="2021-10" db="EMBL/GenBank/DDBJ databases">
        <authorList>
            <person name="Piombo E."/>
        </authorList>
    </citation>
    <scope>NUCLEOTIDE SEQUENCE [LARGE SCALE GENOMIC DNA]</scope>
</reference>
<reference evidence="4" key="1">
    <citation type="submission" date="2019-06" db="EMBL/GenBank/DDBJ databases">
        <authorList>
            <person name="Broberg M."/>
        </authorList>
    </citation>
    <scope>NUCLEOTIDE SEQUENCE [LARGE SCALE GENOMIC DNA]</scope>
</reference>
<dbReference type="GO" id="GO:0015031">
    <property type="term" value="P:protein transport"/>
    <property type="evidence" value="ECO:0007669"/>
    <property type="project" value="UniProtKB-KW"/>
</dbReference>
<dbReference type="InterPro" id="IPR002075">
    <property type="entry name" value="NTF2_dom"/>
</dbReference>
<comment type="function">
    <text evidence="1">Has a role in nuclear-cytoplasmic transport of proteins and mRNAs.</text>
</comment>
<dbReference type="SUPFAM" id="SSF54427">
    <property type="entry name" value="NTF2-like"/>
    <property type="match status" value="1"/>
</dbReference>
<protein>
    <recommendedName>
        <fullName evidence="1">Nuclear transport factor 2</fullName>
        <shortName evidence="1">NTF-2</shortName>
    </recommendedName>
</protein>
<dbReference type="GO" id="GO:0006913">
    <property type="term" value="P:nucleocytoplasmic transport"/>
    <property type="evidence" value="ECO:0007669"/>
    <property type="project" value="UniProtKB-UniRule"/>
</dbReference>
<dbReference type="Pfam" id="PF02136">
    <property type="entry name" value="NTF2"/>
    <property type="match status" value="1"/>
</dbReference>
<comment type="subcellular location">
    <subcellularLocation>
        <location evidence="1">Cytoplasm</location>
    </subcellularLocation>
    <subcellularLocation>
        <location evidence="1">Nucleus</location>
    </subcellularLocation>
</comment>
<evidence type="ECO:0000313" key="3">
    <source>
        <dbReference type="EMBL" id="CAG9999111.1"/>
    </source>
</evidence>
<dbReference type="GO" id="GO:0051028">
    <property type="term" value="P:mRNA transport"/>
    <property type="evidence" value="ECO:0007669"/>
    <property type="project" value="UniProtKB-UniRule"/>
</dbReference>
<keyword evidence="1" id="KW-0963">Cytoplasm</keyword>
<evidence type="ECO:0000313" key="4">
    <source>
        <dbReference type="Proteomes" id="UP000754883"/>
    </source>
</evidence>
<dbReference type="InterPro" id="IPR032710">
    <property type="entry name" value="NTF2-like_dom_sf"/>
</dbReference>
<dbReference type="OrthoDB" id="6507044at2759"/>
<keyword evidence="1" id="KW-0539">Nucleus</keyword>
<evidence type="ECO:0000259" key="2">
    <source>
        <dbReference type="PROSITE" id="PS50177"/>
    </source>
</evidence>
<name>A0A9N9YAP4_9HYPO</name>